<keyword evidence="8" id="KW-0645">Protease</keyword>
<evidence type="ECO:0000256" key="5">
    <source>
        <dbReference type="ARBA" id="ARBA00023136"/>
    </source>
</evidence>
<dbReference type="RefSeq" id="WP_095998985.1">
    <property type="nucleotide sequence ID" value="NZ_NSLI01000004.1"/>
</dbReference>
<dbReference type="OrthoDB" id="9812991at2"/>
<proteinExistence type="inferred from homology"/>
<evidence type="ECO:0000256" key="2">
    <source>
        <dbReference type="ARBA" id="ARBA00007862"/>
    </source>
</evidence>
<keyword evidence="5" id="KW-0472">Membrane</keyword>
<evidence type="ECO:0000259" key="7">
    <source>
        <dbReference type="SMART" id="SM00244"/>
    </source>
</evidence>
<dbReference type="GO" id="GO:0008233">
    <property type="term" value="F:peptidase activity"/>
    <property type="evidence" value="ECO:0007669"/>
    <property type="project" value="UniProtKB-KW"/>
</dbReference>
<dbReference type="InterPro" id="IPR010200">
    <property type="entry name" value="HflC"/>
</dbReference>
<evidence type="ECO:0000313" key="9">
    <source>
        <dbReference type="Proteomes" id="UP000218151"/>
    </source>
</evidence>
<dbReference type="InterPro" id="IPR001107">
    <property type="entry name" value="Band_7"/>
</dbReference>
<keyword evidence="4" id="KW-1133">Transmembrane helix</keyword>
<dbReference type="AlphaFoldDB" id="A0A2A2SD87"/>
<accession>A0A2A2SD87</accession>
<keyword evidence="8" id="KW-0378">Hydrolase</keyword>
<organism evidence="8 9">
    <name type="scientific">Sphingomonas lenta</name>
    <dbReference type="NCBI Taxonomy" id="1141887"/>
    <lineage>
        <taxon>Bacteria</taxon>
        <taxon>Pseudomonadati</taxon>
        <taxon>Pseudomonadota</taxon>
        <taxon>Alphaproteobacteria</taxon>
        <taxon>Sphingomonadales</taxon>
        <taxon>Sphingomonadaceae</taxon>
        <taxon>Sphingomonas</taxon>
    </lineage>
</organism>
<evidence type="ECO:0000256" key="3">
    <source>
        <dbReference type="ARBA" id="ARBA00022692"/>
    </source>
</evidence>
<comment type="subcellular location">
    <subcellularLocation>
        <location evidence="1">Membrane</location>
        <topology evidence="1">Single-pass membrane protein</topology>
    </subcellularLocation>
</comment>
<dbReference type="InterPro" id="IPR036013">
    <property type="entry name" value="Band_7/SPFH_dom_sf"/>
</dbReference>
<feature type="domain" description="Band 7" evidence="7">
    <location>
        <begin position="25"/>
        <end position="199"/>
    </location>
</feature>
<gene>
    <name evidence="8" type="ORF">CKY28_14055</name>
</gene>
<comment type="function">
    <text evidence="6">HflC and HflK could regulate a protease.</text>
</comment>
<reference evidence="9" key="1">
    <citation type="submission" date="2017-09" db="EMBL/GenBank/DDBJ databases">
        <authorList>
            <person name="Feng G."/>
            <person name="Zhu H."/>
        </authorList>
    </citation>
    <scope>NUCLEOTIDE SEQUENCE [LARGE SCALE GENOMIC DNA]</scope>
    <source>
        <strain evidence="9">1PNM-20</strain>
    </source>
</reference>
<dbReference type="SUPFAM" id="SSF117892">
    <property type="entry name" value="Band 7/SPFH domain"/>
    <property type="match status" value="1"/>
</dbReference>
<dbReference type="Pfam" id="PF01145">
    <property type="entry name" value="Band_7"/>
    <property type="match status" value="1"/>
</dbReference>
<sequence length="288" mass="31874">MSPALLRNPVVIGVLALLAVILAAATFAVVPETKQAVILRLQEPVRTVNAYAPGEVFGRTGAGVIARIPFIDRLVWVDKRVLDVEQPNQQVLSSDQLRLEVDAFARFRVVDPLRMVTTAGSEARVTDALRPLLGNAIRNELGRQPFSVLLSPERAQVMNNIQRELNRVASQYGVQIVDVRIRQAELPDGSPLDSTLQRMRTARQQQAATIRAQGQKEAQIIRAQADANAARIYAEAFNKDAEAYDFYRAMQSYRRTFGADGGPPPEGSTNVILSPNNSYLRNFQNRAQ</sequence>
<keyword evidence="3" id="KW-0812">Transmembrane</keyword>
<dbReference type="SMART" id="SM00244">
    <property type="entry name" value="PHB"/>
    <property type="match status" value="1"/>
</dbReference>
<dbReference type="GO" id="GO:0016020">
    <property type="term" value="C:membrane"/>
    <property type="evidence" value="ECO:0007669"/>
    <property type="project" value="UniProtKB-SubCell"/>
</dbReference>
<keyword evidence="9" id="KW-1185">Reference proteome</keyword>
<dbReference type="PANTHER" id="PTHR42911:SF1">
    <property type="entry name" value="MODULATOR OF FTSH PROTEASE HFLC"/>
    <property type="match status" value="1"/>
</dbReference>
<dbReference type="PIRSF" id="PIRSF005651">
    <property type="entry name" value="HflC"/>
    <property type="match status" value="1"/>
</dbReference>
<comment type="caution">
    <text evidence="8">The sequence shown here is derived from an EMBL/GenBank/DDBJ whole genome shotgun (WGS) entry which is preliminary data.</text>
</comment>
<protein>
    <recommendedName>
        <fullName evidence="6">Protein HflC</fullName>
    </recommendedName>
</protein>
<evidence type="ECO:0000256" key="6">
    <source>
        <dbReference type="PIRNR" id="PIRNR005651"/>
    </source>
</evidence>
<dbReference type="EMBL" id="NSLI01000004">
    <property type="protein sequence ID" value="PAX07160.1"/>
    <property type="molecule type" value="Genomic_DNA"/>
</dbReference>
<dbReference type="CDD" id="cd03405">
    <property type="entry name" value="SPFH_HflC"/>
    <property type="match status" value="1"/>
</dbReference>
<evidence type="ECO:0000256" key="4">
    <source>
        <dbReference type="ARBA" id="ARBA00022989"/>
    </source>
</evidence>
<evidence type="ECO:0000313" key="8">
    <source>
        <dbReference type="EMBL" id="PAX07160.1"/>
    </source>
</evidence>
<dbReference type="Proteomes" id="UP000218151">
    <property type="component" value="Unassembled WGS sequence"/>
</dbReference>
<dbReference type="Gene3D" id="3.30.479.30">
    <property type="entry name" value="Band 7 domain"/>
    <property type="match status" value="1"/>
</dbReference>
<name>A0A2A2SD87_9SPHN</name>
<dbReference type="GO" id="GO:0006508">
    <property type="term" value="P:proteolysis"/>
    <property type="evidence" value="ECO:0007669"/>
    <property type="project" value="UniProtKB-KW"/>
</dbReference>
<evidence type="ECO:0000256" key="1">
    <source>
        <dbReference type="ARBA" id="ARBA00004167"/>
    </source>
</evidence>
<dbReference type="PANTHER" id="PTHR42911">
    <property type="entry name" value="MODULATOR OF FTSH PROTEASE HFLC"/>
    <property type="match status" value="1"/>
</dbReference>
<comment type="similarity">
    <text evidence="2 6">Belongs to the band 7/mec-2 family. HflC subfamily.</text>
</comment>